<dbReference type="InterPro" id="IPR047122">
    <property type="entry name" value="Trans-enoyl_RdTase-like"/>
</dbReference>
<dbReference type="GO" id="GO:0016651">
    <property type="term" value="F:oxidoreductase activity, acting on NAD(P)H"/>
    <property type="evidence" value="ECO:0007669"/>
    <property type="project" value="InterPro"/>
</dbReference>
<evidence type="ECO:0000256" key="1">
    <source>
        <dbReference type="ARBA" id="ARBA00008072"/>
    </source>
</evidence>
<protein>
    <submittedName>
        <fullName evidence="4">Chaperonin 10-like protein</fullName>
    </submittedName>
</protein>
<dbReference type="PANTHER" id="PTHR45348:SF5">
    <property type="entry name" value="OXIDOREDUCTASE, PUTATIVE (AFU_ORTHOLOGUE AFUA_8G01420)-RELATED"/>
    <property type="match status" value="1"/>
</dbReference>
<dbReference type="InterPro" id="IPR020843">
    <property type="entry name" value="ER"/>
</dbReference>
<dbReference type="InterPro" id="IPR013154">
    <property type="entry name" value="ADH-like_N"/>
</dbReference>
<dbReference type="Gene3D" id="3.40.50.720">
    <property type="entry name" value="NAD(P)-binding Rossmann-like Domain"/>
    <property type="match status" value="1"/>
</dbReference>
<proteinExistence type="inferred from homology"/>
<dbReference type="InterPro" id="IPR036291">
    <property type="entry name" value="NAD(P)-bd_dom_sf"/>
</dbReference>
<reference evidence="4" key="1">
    <citation type="journal article" date="2023" name="Mol. Phylogenet. Evol.">
        <title>Genome-scale phylogeny and comparative genomics of the fungal order Sordariales.</title>
        <authorList>
            <person name="Hensen N."/>
            <person name="Bonometti L."/>
            <person name="Westerberg I."/>
            <person name="Brannstrom I.O."/>
            <person name="Guillou S."/>
            <person name="Cros-Aarteil S."/>
            <person name="Calhoun S."/>
            <person name="Haridas S."/>
            <person name="Kuo A."/>
            <person name="Mondo S."/>
            <person name="Pangilinan J."/>
            <person name="Riley R."/>
            <person name="LaButti K."/>
            <person name="Andreopoulos B."/>
            <person name="Lipzen A."/>
            <person name="Chen C."/>
            <person name="Yan M."/>
            <person name="Daum C."/>
            <person name="Ng V."/>
            <person name="Clum A."/>
            <person name="Steindorff A."/>
            <person name="Ohm R.A."/>
            <person name="Martin F."/>
            <person name="Silar P."/>
            <person name="Natvig D.O."/>
            <person name="Lalanne C."/>
            <person name="Gautier V."/>
            <person name="Ament-Velasquez S.L."/>
            <person name="Kruys A."/>
            <person name="Hutchinson M.I."/>
            <person name="Powell A.J."/>
            <person name="Barry K."/>
            <person name="Miller A.N."/>
            <person name="Grigoriev I.V."/>
            <person name="Debuchy R."/>
            <person name="Gladieux P."/>
            <person name="Hiltunen Thoren M."/>
            <person name="Johannesson H."/>
        </authorList>
    </citation>
    <scope>NUCLEOTIDE SEQUENCE</scope>
    <source>
        <strain evidence="4">CBS 118394</strain>
    </source>
</reference>
<sequence length="349" mass="37292">MQEVVLYGAPKLTTKKRQIDIPKPGPKEVLVKVVATGLNPKDWKWISESGEDGAVNAGDDVTGIVASVGSHVWEYKPGDRVAAFHRMGAPFGGYAEYAIAPASTTFPLPPNISFEAGAGLPLSFMTAAIALYQSLQLPLPTAANKKDIGVLIYGGASAVGAFALQLAKLSNFKPIVTVAGSSIDFVESLGAATHIIDYRKGNVAAEILKALDGKKVNHAFDAISGKGTHEVISEVLVACGGGRIDIVDPVQDKMWKWPAGVEYSRTFVASAYYQKHANIGEERAIADGEFAYWFYRYLSHLLAEGKFKTHPHEVLPGGLDGILDGVQRLYDGKVSAKKLVARIADTPGL</sequence>
<dbReference type="Pfam" id="PF08240">
    <property type="entry name" value="ADH_N"/>
    <property type="match status" value="1"/>
</dbReference>
<dbReference type="SUPFAM" id="SSF50129">
    <property type="entry name" value="GroES-like"/>
    <property type="match status" value="1"/>
</dbReference>
<evidence type="ECO:0000313" key="5">
    <source>
        <dbReference type="Proteomes" id="UP001283341"/>
    </source>
</evidence>
<keyword evidence="5" id="KW-1185">Reference proteome</keyword>
<evidence type="ECO:0000256" key="2">
    <source>
        <dbReference type="ARBA" id="ARBA00023002"/>
    </source>
</evidence>
<keyword evidence="2" id="KW-0560">Oxidoreductase</keyword>
<dbReference type="CDD" id="cd08249">
    <property type="entry name" value="enoyl_reductase_like"/>
    <property type="match status" value="1"/>
</dbReference>
<organism evidence="4 5">
    <name type="scientific">Apodospora peruviana</name>
    <dbReference type="NCBI Taxonomy" id="516989"/>
    <lineage>
        <taxon>Eukaryota</taxon>
        <taxon>Fungi</taxon>
        <taxon>Dikarya</taxon>
        <taxon>Ascomycota</taxon>
        <taxon>Pezizomycotina</taxon>
        <taxon>Sordariomycetes</taxon>
        <taxon>Sordariomycetidae</taxon>
        <taxon>Sordariales</taxon>
        <taxon>Lasiosphaeriaceae</taxon>
        <taxon>Apodospora</taxon>
    </lineage>
</organism>
<dbReference type="SMART" id="SM00829">
    <property type="entry name" value="PKS_ER"/>
    <property type="match status" value="1"/>
</dbReference>
<name>A0AAE0LZJ5_9PEZI</name>
<dbReference type="SUPFAM" id="SSF51735">
    <property type="entry name" value="NAD(P)-binding Rossmann-fold domains"/>
    <property type="match status" value="1"/>
</dbReference>
<gene>
    <name evidence="4" type="ORF">B0H66DRAFT_577637</name>
</gene>
<reference evidence="4" key="2">
    <citation type="submission" date="2023-06" db="EMBL/GenBank/DDBJ databases">
        <authorList>
            <consortium name="Lawrence Berkeley National Laboratory"/>
            <person name="Haridas S."/>
            <person name="Hensen N."/>
            <person name="Bonometti L."/>
            <person name="Westerberg I."/>
            <person name="Brannstrom I.O."/>
            <person name="Guillou S."/>
            <person name="Cros-Aarteil S."/>
            <person name="Calhoun S."/>
            <person name="Kuo A."/>
            <person name="Mondo S."/>
            <person name="Pangilinan J."/>
            <person name="Riley R."/>
            <person name="Labutti K."/>
            <person name="Andreopoulos B."/>
            <person name="Lipzen A."/>
            <person name="Chen C."/>
            <person name="Yanf M."/>
            <person name="Daum C."/>
            <person name="Ng V."/>
            <person name="Clum A."/>
            <person name="Steindorff A."/>
            <person name="Ohm R."/>
            <person name="Martin F."/>
            <person name="Silar P."/>
            <person name="Natvig D."/>
            <person name="Lalanne C."/>
            <person name="Gautier V."/>
            <person name="Ament-Velasquez S.L."/>
            <person name="Kruys A."/>
            <person name="Hutchinson M.I."/>
            <person name="Powell A.J."/>
            <person name="Barry K."/>
            <person name="Miller A.N."/>
            <person name="Grigoriev I.V."/>
            <person name="Debuchy R."/>
            <person name="Gladieux P."/>
            <person name="Thoren M.H."/>
            <person name="Johannesson H."/>
        </authorList>
    </citation>
    <scope>NUCLEOTIDE SEQUENCE</scope>
    <source>
        <strain evidence="4">CBS 118394</strain>
    </source>
</reference>
<comment type="caution">
    <text evidence="4">The sequence shown here is derived from an EMBL/GenBank/DDBJ whole genome shotgun (WGS) entry which is preliminary data.</text>
</comment>
<evidence type="ECO:0000313" key="4">
    <source>
        <dbReference type="EMBL" id="KAK3313726.1"/>
    </source>
</evidence>
<accession>A0AAE0LZJ5</accession>
<dbReference type="Pfam" id="PF00107">
    <property type="entry name" value="ADH_zinc_N"/>
    <property type="match status" value="1"/>
</dbReference>
<evidence type="ECO:0000259" key="3">
    <source>
        <dbReference type="SMART" id="SM00829"/>
    </source>
</evidence>
<dbReference type="InterPro" id="IPR013149">
    <property type="entry name" value="ADH-like_C"/>
</dbReference>
<feature type="domain" description="Enoyl reductase (ER)" evidence="3">
    <location>
        <begin position="8"/>
        <end position="340"/>
    </location>
</feature>
<dbReference type="PANTHER" id="PTHR45348">
    <property type="entry name" value="HYPOTHETICAL OXIDOREDUCTASE (EUROFUNG)"/>
    <property type="match status" value="1"/>
</dbReference>
<comment type="similarity">
    <text evidence="1">Belongs to the zinc-containing alcohol dehydrogenase family.</text>
</comment>
<dbReference type="Proteomes" id="UP001283341">
    <property type="component" value="Unassembled WGS sequence"/>
</dbReference>
<dbReference type="AlphaFoldDB" id="A0AAE0LZJ5"/>
<dbReference type="Gene3D" id="3.90.180.10">
    <property type="entry name" value="Medium-chain alcohol dehydrogenases, catalytic domain"/>
    <property type="match status" value="1"/>
</dbReference>
<dbReference type="EMBL" id="JAUEDM010000007">
    <property type="protein sequence ID" value="KAK3313726.1"/>
    <property type="molecule type" value="Genomic_DNA"/>
</dbReference>
<dbReference type="InterPro" id="IPR011032">
    <property type="entry name" value="GroES-like_sf"/>
</dbReference>